<dbReference type="AlphaFoldDB" id="A0A5B7EHG0"/>
<name>A0A5B7EHG0_PORTR</name>
<gene>
    <name evidence="1" type="ORF">E2C01_026085</name>
</gene>
<comment type="caution">
    <text evidence="1">The sequence shown here is derived from an EMBL/GenBank/DDBJ whole genome shotgun (WGS) entry which is preliminary data.</text>
</comment>
<organism evidence="1 2">
    <name type="scientific">Portunus trituberculatus</name>
    <name type="common">Swimming crab</name>
    <name type="synonym">Neptunus trituberculatus</name>
    <dbReference type="NCBI Taxonomy" id="210409"/>
    <lineage>
        <taxon>Eukaryota</taxon>
        <taxon>Metazoa</taxon>
        <taxon>Ecdysozoa</taxon>
        <taxon>Arthropoda</taxon>
        <taxon>Crustacea</taxon>
        <taxon>Multicrustacea</taxon>
        <taxon>Malacostraca</taxon>
        <taxon>Eumalacostraca</taxon>
        <taxon>Eucarida</taxon>
        <taxon>Decapoda</taxon>
        <taxon>Pleocyemata</taxon>
        <taxon>Brachyura</taxon>
        <taxon>Eubrachyura</taxon>
        <taxon>Portunoidea</taxon>
        <taxon>Portunidae</taxon>
        <taxon>Portuninae</taxon>
        <taxon>Portunus</taxon>
    </lineage>
</organism>
<reference evidence="1 2" key="1">
    <citation type="submission" date="2019-05" db="EMBL/GenBank/DDBJ databases">
        <title>Another draft genome of Portunus trituberculatus and its Hox gene families provides insights of decapod evolution.</title>
        <authorList>
            <person name="Jeong J.-H."/>
            <person name="Song I."/>
            <person name="Kim S."/>
            <person name="Choi T."/>
            <person name="Kim D."/>
            <person name="Ryu S."/>
            <person name="Kim W."/>
        </authorList>
    </citation>
    <scope>NUCLEOTIDE SEQUENCE [LARGE SCALE GENOMIC DNA]</scope>
    <source>
        <tissue evidence="1">Muscle</tissue>
    </source>
</reference>
<evidence type="ECO:0000313" key="2">
    <source>
        <dbReference type="Proteomes" id="UP000324222"/>
    </source>
</evidence>
<dbReference type="EMBL" id="VSRR010002688">
    <property type="protein sequence ID" value="MPC32757.1"/>
    <property type="molecule type" value="Genomic_DNA"/>
</dbReference>
<keyword evidence="2" id="KW-1185">Reference proteome</keyword>
<dbReference type="Proteomes" id="UP000324222">
    <property type="component" value="Unassembled WGS sequence"/>
</dbReference>
<protein>
    <submittedName>
        <fullName evidence="1">Uncharacterized protein</fullName>
    </submittedName>
</protein>
<evidence type="ECO:0000313" key="1">
    <source>
        <dbReference type="EMBL" id="MPC32757.1"/>
    </source>
</evidence>
<proteinExistence type="predicted"/>
<sequence>MTFTSRGGAKVRLWGKAEGELRRGKRQFLGMKYDAFQNMVNTLERSAVKLKNSSRPNIN</sequence>
<accession>A0A5B7EHG0</accession>